<evidence type="ECO:0000256" key="4">
    <source>
        <dbReference type="ARBA" id="ARBA00022723"/>
    </source>
</evidence>
<evidence type="ECO:0000256" key="1">
    <source>
        <dbReference type="ARBA" id="ARBA00001946"/>
    </source>
</evidence>
<reference evidence="8 9" key="1">
    <citation type="journal article" date="2014" name="Nat. Genet.">
        <title>Genome sequence of the hot pepper provides insights into the evolution of pungency in Capsicum species.</title>
        <authorList>
            <person name="Kim S."/>
            <person name="Park M."/>
            <person name="Yeom S.I."/>
            <person name="Kim Y.M."/>
            <person name="Lee J.M."/>
            <person name="Lee H.A."/>
            <person name="Seo E."/>
            <person name="Choi J."/>
            <person name="Cheong K."/>
            <person name="Kim K.T."/>
            <person name="Jung K."/>
            <person name="Lee G.W."/>
            <person name="Oh S.K."/>
            <person name="Bae C."/>
            <person name="Kim S.B."/>
            <person name="Lee H.Y."/>
            <person name="Kim S.Y."/>
            <person name="Kim M.S."/>
            <person name="Kang B.C."/>
            <person name="Jo Y.D."/>
            <person name="Yang H.B."/>
            <person name="Jeong H.J."/>
            <person name="Kang W.H."/>
            <person name="Kwon J.K."/>
            <person name="Shin C."/>
            <person name="Lim J.Y."/>
            <person name="Park J.H."/>
            <person name="Huh J.H."/>
            <person name="Kim J.S."/>
            <person name="Kim B.D."/>
            <person name="Cohen O."/>
            <person name="Paran I."/>
            <person name="Suh M.C."/>
            <person name="Lee S.B."/>
            <person name="Kim Y.K."/>
            <person name="Shin Y."/>
            <person name="Noh S.J."/>
            <person name="Park J."/>
            <person name="Seo Y.S."/>
            <person name="Kwon S.Y."/>
            <person name="Kim H.A."/>
            <person name="Park J.M."/>
            <person name="Kim H.J."/>
            <person name="Choi S.B."/>
            <person name="Bosland P.W."/>
            <person name="Reeves G."/>
            <person name="Jo S.H."/>
            <person name="Lee B.W."/>
            <person name="Cho H.T."/>
            <person name="Choi H.S."/>
            <person name="Lee M.S."/>
            <person name="Yu Y."/>
            <person name="Do Choi Y."/>
            <person name="Park B.S."/>
            <person name="van Deynze A."/>
            <person name="Ashrafi H."/>
            <person name="Hill T."/>
            <person name="Kim W.T."/>
            <person name="Pai H.S."/>
            <person name="Ahn H.K."/>
            <person name="Yeam I."/>
            <person name="Giovannoni J.J."/>
            <person name="Rose J.K."/>
            <person name="Sorensen I."/>
            <person name="Lee S.J."/>
            <person name="Kim R.W."/>
            <person name="Choi I.Y."/>
            <person name="Choi B.S."/>
            <person name="Lim J.S."/>
            <person name="Lee Y.H."/>
            <person name="Choi D."/>
        </authorList>
    </citation>
    <scope>NUCLEOTIDE SEQUENCE [LARGE SCALE GENOMIC DNA]</scope>
    <source>
        <strain evidence="9">cv. CM334</strain>
    </source>
</reference>
<dbReference type="InterPro" id="IPR036649">
    <property type="entry name" value="Pyrophosphatase_sf"/>
</dbReference>
<evidence type="ECO:0000256" key="3">
    <source>
        <dbReference type="ARBA" id="ARBA00012146"/>
    </source>
</evidence>
<proteinExistence type="inferred from homology"/>
<accession>A0A2G2YFX2</accession>
<dbReference type="EC" id="3.6.1.1" evidence="3"/>
<name>A0A2G2YFX2_CAPAN</name>
<dbReference type="SUPFAM" id="SSF50324">
    <property type="entry name" value="Inorganic pyrophosphatase"/>
    <property type="match status" value="1"/>
</dbReference>
<comment type="caution">
    <text evidence="8">The sequence shown here is derived from an EMBL/GenBank/DDBJ whole genome shotgun (WGS) entry which is preliminary data.</text>
</comment>
<reference evidence="8 9" key="2">
    <citation type="journal article" date="2017" name="Genome Biol.">
        <title>New reference genome sequences of hot pepper reveal the massive evolution of plant disease-resistance genes by retroduplication.</title>
        <authorList>
            <person name="Kim S."/>
            <person name="Park J."/>
            <person name="Yeom S.I."/>
            <person name="Kim Y.M."/>
            <person name="Seo E."/>
            <person name="Kim K.T."/>
            <person name="Kim M.S."/>
            <person name="Lee J.M."/>
            <person name="Cheong K."/>
            <person name="Shin H.S."/>
            <person name="Kim S.B."/>
            <person name="Han K."/>
            <person name="Lee J."/>
            <person name="Park M."/>
            <person name="Lee H.A."/>
            <person name="Lee H.Y."/>
            <person name="Lee Y."/>
            <person name="Oh S."/>
            <person name="Lee J.H."/>
            <person name="Choi E."/>
            <person name="Choi E."/>
            <person name="Lee S.E."/>
            <person name="Jeon J."/>
            <person name="Kim H."/>
            <person name="Choi G."/>
            <person name="Song H."/>
            <person name="Lee J."/>
            <person name="Lee S.C."/>
            <person name="Kwon J.K."/>
            <person name="Lee H.Y."/>
            <person name="Koo N."/>
            <person name="Hong Y."/>
            <person name="Kim R.W."/>
            <person name="Kang W.H."/>
            <person name="Huh J.H."/>
            <person name="Kang B.C."/>
            <person name="Yang T.J."/>
            <person name="Lee Y.H."/>
            <person name="Bennetzen J.L."/>
            <person name="Choi D."/>
        </authorList>
    </citation>
    <scope>NUCLEOTIDE SEQUENCE [LARGE SCALE GENOMIC DNA]</scope>
    <source>
        <strain evidence="9">cv. CM334</strain>
    </source>
</reference>
<dbReference type="AlphaFoldDB" id="A0A2G2YFX2"/>
<dbReference type="PANTHER" id="PTHR10286">
    <property type="entry name" value="INORGANIC PYROPHOSPHATASE"/>
    <property type="match status" value="1"/>
</dbReference>
<protein>
    <recommendedName>
        <fullName evidence="3">inorganic diphosphatase</fullName>
        <ecNumber evidence="3">3.6.1.1</ecNumber>
    </recommendedName>
</protein>
<keyword evidence="4" id="KW-0479">Metal-binding</keyword>
<evidence type="ECO:0000256" key="7">
    <source>
        <dbReference type="ARBA" id="ARBA00047820"/>
    </source>
</evidence>
<comment type="similarity">
    <text evidence="2">Belongs to the PPase family.</text>
</comment>
<dbReference type="Pfam" id="PF00719">
    <property type="entry name" value="Pyrophosphatase"/>
    <property type="match status" value="1"/>
</dbReference>
<dbReference type="Gene3D" id="3.90.80.10">
    <property type="entry name" value="Inorganic pyrophosphatase"/>
    <property type="match status" value="1"/>
</dbReference>
<keyword evidence="6" id="KW-0460">Magnesium</keyword>
<sequence length="51" mass="5863">MICFISSCRRLISITAPNVFNVVIEITKESKVKYEIDKKTGLIKVDRVLYS</sequence>
<dbReference type="GO" id="GO:0000287">
    <property type="term" value="F:magnesium ion binding"/>
    <property type="evidence" value="ECO:0007669"/>
    <property type="project" value="InterPro"/>
</dbReference>
<dbReference type="STRING" id="4072.A0A2G2YFX2"/>
<evidence type="ECO:0000256" key="5">
    <source>
        <dbReference type="ARBA" id="ARBA00022801"/>
    </source>
</evidence>
<evidence type="ECO:0000256" key="6">
    <source>
        <dbReference type="ARBA" id="ARBA00022842"/>
    </source>
</evidence>
<dbReference type="GO" id="GO:0004427">
    <property type="term" value="F:inorganic diphosphate phosphatase activity"/>
    <property type="evidence" value="ECO:0007669"/>
    <property type="project" value="UniProtKB-EC"/>
</dbReference>
<dbReference type="GO" id="GO:0005737">
    <property type="term" value="C:cytoplasm"/>
    <property type="evidence" value="ECO:0007669"/>
    <property type="project" value="InterPro"/>
</dbReference>
<dbReference type="InterPro" id="IPR008162">
    <property type="entry name" value="Pyrophosphatase"/>
</dbReference>
<evidence type="ECO:0000313" key="8">
    <source>
        <dbReference type="EMBL" id="PHT68620.1"/>
    </source>
</evidence>
<evidence type="ECO:0000256" key="2">
    <source>
        <dbReference type="ARBA" id="ARBA00006220"/>
    </source>
</evidence>
<dbReference type="GO" id="GO:0006796">
    <property type="term" value="P:phosphate-containing compound metabolic process"/>
    <property type="evidence" value="ECO:0007669"/>
    <property type="project" value="InterPro"/>
</dbReference>
<comment type="cofactor">
    <cofactor evidence="1">
        <name>Mg(2+)</name>
        <dbReference type="ChEBI" id="CHEBI:18420"/>
    </cofactor>
</comment>
<dbReference type="Gramene" id="PHT68620">
    <property type="protein sequence ID" value="PHT68620"/>
    <property type="gene ID" value="T459_28107"/>
</dbReference>
<keyword evidence="9" id="KW-1185">Reference proteome</keyword>
<evidence type="ECO:0000313" key="9">
    <source>
        <dbReference type="Proteomes" id="UP000222542"/>
    </source>
</evidence>
<organism evidence="8 9">
    <name type="scientific">Capsicum annuum</name>
    <name type="common">Capsicum pepper</name>
    <dbReference type="NCBI Taxonomy" id="4072"/>
    <lineage>
        <taxon>Eukaryota</taxon>
        <taxon>Viridiplantae</taxon>
        <taxon>Streptophyta</taxon>
        <taxon>Embryophyta</taxon>
        <taxon>Tracheophyta</taxon>
        <taxon>Spermatophyta</taxon>
        <taxon>Magnoliopsida</taxon>
        <taxon>eudicotyledons</taxon>
        <taxon>Gunneridae</taxon>
        <taxon>Pentapetalae</taxon>
        <taxon>asterids</taxon>
        <taxon>lamiids</taxon>
        <taxon>Solanales</taxon>
        <taxon>Solanaceae</taxon>
        <taxon>Solanoideae</taxon>
        <taxon>Capsiceae</taxon>
        <taxon>Capsicum</taxon>
    </lineage>
</organism>
<dbReference type="EMBL" id="AYRZ02000011">
    <property type="protein sequence ID" value="PHT68620.1"/>
    <property type="molecule type" value="Genomic_DNA"/>
</dbReference>
<keyword evidence="5" id="KW-0378">Hydrolase</keyword>
<dbReference type="Proteomes" id="UP000222542">
    <property type="component" value="Unassembled WGS sequence"/>
</dbReference>
<gene>
    <name evidence="8" type="ORF">T459_28107</name>
</gene>
<comment type="catalytic activity">
    <reaction evidence="7">
        <text>diphosphate + H2O = 2 phosphate + H(+)</text>
        <dbReference type="Rhea" id="RHEA:24576"/>
        <dbReference type="ChEBI" id="CHEBI:15377"/>
        <dbReference type="ChEBI" id="CHEBI:15378"/>
        <dbReference type="ChEBI" id="CHEBI:33019"/>
        <dbReference type="ChEBI" id="CHEBI:43474"/>
        <dbReference type="EC" id="3.6.1.1"/>
    </reaction>
</comment>